<name>A0A327KGI9_9BRAD</name>
<reference evidence="1 2" key="1">
    <citation type="submission" date="2017-07" db="EMBL/GenBank/DDBJ databases">
        <title>Draft Genome Sequences of Select Purple Nonsulfur Bacteria.</title>
        <authorList>
            <person name="Lasarre B."/>
            <person name="Mckinlay J.B."/>
        </authorList>
    </citation>
    <scope>NUCLEOTIDE SEQUENCE [LARGE SCALE GENOMIC DNA]</scope>
    <source>
        <strain evidence="1 2">DSM 5909</strain>
    </source>
</reference>
<protein>
    <submittedName>
        <fullName evidence="1">Uncharacterized protein</fullName>
    </submittedName>
</protein>
<organism evidence="1 2">
    <name type="scientific">Rhodoplanes roseus</name>
    <dbReference type="NCBI Taxonomy" id="29409"/>
    <lineage>
        <taxon>Bacteria</taxon>
        <taxon>Pseudomonadati</taxon>
        <taxon>Pseudomonadota</taxon>
        <taxon>Alphaproteobacteria</taxon>
        <taxon>Hyphomicrobiales</taxon>
        <taxon>Nitrobacteraceae</taxon>
        <taxon>Rhodoplanes</taxon>
    </lineage>
</organism>
<accession>A0A327KGI9</accession>
<dbReference type="EMBL" id="NPEX01000439">
    <property type="protein sequence ID" value="RAI37527.1"/>
    <property type="molecule type" value="Genomic_DNA"/>
</dbReference>
<sequence length="370" mass="40540">LVRREMMMAPQVGQMQRPFAPALAAPAAAPPPVPDTIGSAAQAAEAEEAATQLLYRFPAKVSVATGHTVMVPFVDREIAATRTWLYQPETSARRPLAAVRLRNDGDTSLPAGIVTAFDGGTDGSANFVGDAQLPLLARGTFKYVTFALDAKTDIRREDLGVRRTTLGKAVNGELTLTTKSRRTIAYEITPPADEDREIVIEEARADGWTPAAESKDVEETPTRFRATVKAPKGQTTKASLVLERTDRQTVMLTDYAPEEILARIRGLENETPAVKETVLKLGALVGEINRARSERARLDTERKRIGEDQERLRRNLQSVGAGTDLGRRYLDTLKAQEDRLAEIGRTEQTLDSETAAKRQAAVEIARQLKL</sequence>
<comment type="caution">
    <text evidence="1">The sequence shown here is derived from an EMBL/GenBank/DDBJ whole genome shotgun (WGS) entry which is preliminary data.</text>
</comment>
<proteinExistence type="predicted"/>
<feature type="non-terminal residue" evidence="1">
    <location>
        <position position="1"/>
    </location>
</feature>
<gene>
    <name evidence="1" type="ORF">CH341_29480</name>
</gene>
<dbReference type="AlphaFoldDB" id="A0A327KGI9"/>
<evidence type="ECO:0000313" key="2">
    <source>
        <dbReference type="Proteomes" id="UP000249130"/>
    </source>
</evidence>
<dbReference type="Proteomes" id="UP000249130">
    <property type="component" value="Unassembled WGS sequence"/>
</dbReference>
<evidence type="ECO:0000313" key="1">
    <source>
        <dbReference type="EMBL" id="RAI37527.1"/>
    </source>
</evidence>
<keyword evidence="2" id="KW-1185">Reference proteome</keyword>